<name>A0A5E4MLT5_9HEMI</name>
<dbReference type="Proteomes" id="UP000325440">
    <property type="component" value="Unassembled WGS sequence"/>
</dbReference>
<dbReference type="PANTHER" id="PTHR31511">
    <property type="entry name" value="PROTEIN CBG23764"/>
    <property type="match status" value="1"/>
</dbReference>
<organism evidence="1 2">
    <name type="scientific">Cinara cedri</name>
    <dbReference type="NCBI Taxonomy" id="506608"/>
    <lineage>
        <taxon>Eukaryota</taxon>
        <taxon>Metazoa</taxon>
        <taxon>Ecdysozoa</taxon>
        <taxon>Arthropoda</taxon>
        <taxon>Hexapoda</taxon>
        <taxon>Insecta</taxon>
        <taxon>Pterygota</taxon>
        <taxon>Neoptera</taxon>
        <taxon>Paraneoptera</taxon>
        <taxon>Hemiptera</taxon>
        <taxon>Sternorrhyncha</taxon>
        <taxon>Aphidomorpha</taxon>
        <taxon>Aphidoidea</taxon>
        <taxon>Aphididae</taxon>
        <taxon>Lachninae</taxon>
        <taxon>Cinara</taxon>
    </lineage>
</organism>
<reference evidence="1 2" key="1">
    <citation type="submission" date="2019-08" db="EMBL/GenBank/DDBJ databases">
        <authorList>
            <person name="Alioto T."/>
            <person name="Alioto T."/>
            <person name="Gomez Garrido J."/>
        </authorList>
    </citation>
    <scope>NUCLEOTIDE SEQUENCE [LARGE SCALE GENOMIC DNA]</scope>
</reference>
<dbReference type="AlphaFoldDB" id="A0A5E4MLT5"/>
<evidence type="ECO:0000313" key="2">
    <source>
        <dbReference type="Proteomes" id="UP000325440"/>
    </source>
</evidence>
<evidence type="ECO:0000313" key="1">
    <source>
        <dbReference type="EMBL" id="VVC30380.1"/>
    </source>
</evidence>
<dbReference type="EMBL" id="CABPRJ010000514">
    <property type="protein sequence ID" value="VVC30380.1"/>
    <property type="molecule type" value="Genomic_DNA"/>
</dbReference>
<dbReference type="PANTHER" id="PTHR31511:SF12">
    <property type="entry name" value="RHO TERMINATION FACTOR N-TERMINAL DOMAIN-CONTAINING PROTEIN"/>
    <property type="match status" value="1"/>
</dbReference>
<keyword evidence="2" id="KW-1185">Reference proteome</keyword>
<dbReference type="OrthoDB" id="7697120at2759"/>
<protein>
    <submittedName>
        <fullName evidence="1">Uncharacterized protein</fullName>
    </submittedName>
</protein>
<proteinExistence type="predicted"/>
<gene>
    <name evidence="1" type="ORF">CINCED_3A014561</name>
</gene>
<accession>A0A5E4MLT5</accession>
<sequence>MYSSLTGEHVTQNVYENAKKIRETFEIKNMRDFTILYNKIDVLLLTDVMENYGAVSLRDFKLDPVYYYTTPGFAWNAMLRKTGVKLELLKDTDMYLMFEQGIREGLSQSSIIYSKANNKYIGEREKKKHQRNISQIWMQIISMDGRCVNIYHTKGFKWCNPDLFNTENFFKMKDDQEKSYIFEEDMKYPEELHDLHSDYSLTPENVFDNTKLLKLTMTLYDKKKYILHYIILGFI</sequence>